<organism evidence="2 3">
    <name type="scientific">Lactococcus lactis subsp. cremoris</name>
    <name type="common">Streptococcus cremoris</name>
    <dbReference type="NCBI Taxonomy" id="1359"/>
    <lineage>
        <taxon>Bacteria</taxon>
        <taxon>Bacillati</taxon>
        <taxon>Bacillota</taxon>
        <taxon>Bacilli</taxon>
        <taxon>Lactobacillales</taxon>
        <taxon>Streptococcaceae</taxon>
        <taxon>Lactococcus</taxon>
    </lineage>
</organism>
<feature type="transmembrane region" description="Helical" evidence="1">
    <location>
        <begin position="45"/>
        <end position="61"/>
    </location>
</feature>
<comment type="caution">
    <text evidence="2">The sequence shown here is derived from an EMBL/GenBank/DDBJ whole genome shotgun (WGS) entry which is preliminary data.</text>
</comment>
<evidence type="ECO:0000256" key="1">
    <source>
        <dbReference type="SAM" id="Phobius"/>
    </source>
</evidence>
<dbReference type="EMBL" id="LIYF01000017">
    <property type="protein sequence ID" value="KZK07004.1"/>
    <property type="molecule type" value="Genomic_DNA"/>
</dbReference>
<reference evidence="2 3" key="1">
    <citation type="submission" date="2015-08" db="EMBL/GenBank/DDBJ databases">
        <title>Draft Genome Sequences of 11 Lactococcus lactis subspecies cremoris strains.</title>
        <authorList>
            <person name="Wels M."/>
            <person name="Backus L."/>
            <person name="Boekhorst J."/>
            <person name="Dijkstra A."/>
            <person name="Beerthuizen M."/>
            <person name="Siezen R."/>
            <person name="Bachmann H."/>
            <person name="Van Hijum S."/>
        </authorList>
    </citation>
    <scope>NUCLEOTIDE SEQUENCE [LARGE SCALE GENOMIC DNA]</scope>
    <source>
        <strain evidence="2 3">KW10</strain>
    </source>
</reference>
<protein>
    <submittedName>
        <fullName evidence="2">Uncharacterized protein</fullName>
    </submittedName>
</protein>
<evidence type="ECO:0000313" key="3">
    <source>
        <dbReference type="Proteomes" id="UP000076519"/>
    </source>
</evidence>
<keyword evidence="1" id="KW-0812">Transmembrane</keyword>
<proteinExistence type="predicted"/>
<name>A0A166JWV4_LACLC</name>
<feature type="transmembrane region" description="Helical" evidence="1">
    <location>
        <begin position="20"/>
        <end position="39"/>
    </location>
</feature>
<evidence type="ECO:0000313" key="2">
    <source>
        <dbReference type="EMBL" id="KZK07004.1"/>
    </source>
</evidence>
<keyword evidence="1" id="KW-1133">Transmembrane helix</keyword>
<feature type="transmembrane region" description="Helical" evidence="1">
    <location>
        <begin position="73"/>
        <end position="92"/>
    </location>
</feature>
<sequence length="156" mass="17451">MDLKTAKMELKEKSRPYQTYSYYLTIPIFILIVFLLSFIGYNRGSLGIIIFVFVIFAHVWASKLELVRNRKHVAPILMYIAQAMGVVITILLVSEISSGGTGEISLGVASLIVLPIEIIAIVFFFISASDIKKAYPTMKQDAKAARAEYLALKRSK</sequence>
<accession>A0A166JWV4</accession>
<dbReference type="RefSeq" id="WP_063281587.1">
    <property type="nucleotide sequence ID" value="NZ_LIYF01000017.1"/>
</dbReference>
<gene>
    <name evidence="2" type="ORF">AB996_1033</name>
</gene>
<dbReference type="PATRIC" id="fig|1359.32.peg.647"/>
<feature type="transmembrane region" description="Helical" evidence="1">
    <location>
        <begin position="104"/>
        <end position="126"/>
    </location>
</feature>
<dbReference type="Proteomes" id="UP000076519">
    <property type="component" value="Unassembled WGS sequence"/>
</dbReference>
<dbReference type="AlphaFoldDB" id="A0A166JWV4"/>
<keyword evidence="1" id="KW-0472">Membrane</keyword>